<feature type="region of interest" description="Disordered" evidence="1">
    <location>
        <begin position="90"/>
        <end position="151"/>
    </location>
</feature>
<dbReference type="Proteomes" id="UP000324222">
    <property type="component" value="Unassembled WGS sequence"/>
</dbReference>
<keyword evidence="3" id="KW-1185">Reference proteome</keyword>
<feature type="region of interest" description="Disordered" evidence="1">
    <location>
        <begin position="1"/>
        <end position="29"/>
    </location>
</feature>
<dbReference type="EMBL" id="VSRR010022344">
    <property type="protein sequence ID" value="MPC64630.1"/>
    <property type="molecule type" value="Genomic_DNA"/>
</dbReference>
<dbReference type="AlphaFoldDB" id="A0A5B7GXA8"/>
<evidence type="ECO:0000256" key="1">
    <source>
        <dbReference type="SAM" id="MobiDB-lite"/>
    </source>
</evidence>
<evidence type="ECO:0000313" key="2">
    <source>
        <dbReference type="EMBL" id="MPC64630.1"/>
    </source>
</evidence>
<accession>A0A5B7GXA8</accession>
<protein>
    <submittedName>
        <fullName evidence="2">Uncharacterized protein</fullName>
    </submittedName>
</protein>
<gene>
    <name evidence="2" type="ORF">E2C01_058748</name>
</gene>
<name>A0A5B7GXA8_PORTR</name>
<proteinExistence type="predicted"/>
<reference evidence="2 3" key="1">
    <citation type="submission" date="2019-05" db="EMBL/GenBank/DDBJ databases">
        <title>Another draft genome of Portunus trituberculatus and its Hox gene families provides insights of decapod evolution.</title>
        <authorList>
            <person name="Jeong J.-H."/>
            <person name="Song I."/>
            <person name="Kim S."/>
            <person name="Choi T."/>
            <person name="Kim D."/>
            <person name="Ryu S."/>
            <person name="Kim W."/>
        </authorList>
    </citation>
    <scope>NUCLEOTIDE SEQUENCE [LARGE SCALE GENOMIC DNA]</scope>
    <source>
        <tissue evidence="2">Muscle</tissue>
    </source>
</reference>
<feature type="compositionally biased region" description="Basic and acidic residues" evidence="1">
    <location>
        <begin position="134"/>
        <end position="145"/>
    </location>
</feature>
<evidence type="ECO:0000313" key="3">
    <source>
        <dbReference type="Proteomes" id="UP000324222"/>
    </source>
</evidence>
<feature type="compositionally biased region" description="Basic residues" evidence="1">
    <location>
        <begin position="1"/>
        <end position="10"/>
    </location>
</feature>
<organism evidence="2 3">
    <name type="scientific">Portunus trituberculatus</name>
    <name type="common">Swimming crab</name>
    <name type="synonym">Neptunus trituberculatus</name>
    <dbReference type="NCBI Taxonomy" id="210409"/>
    <lineage>
        <taxon>Eukaryota</taxon>
        <taxon>Metazoa</taxon>
        <taxon>Ecdysozoa</taxon>
        <taxon>Arthropoda</taxon>
        <taxon>Crustacea</taxon>
        <taxon>Multicrustacea</taxon>
        <taxon>Malacostraca</taxon>
        <taxon>Eumalacostraca</taxon>
        <taxon>Eucarida</taxon>
        <taxon>Decapoda</taxon>
        <taxon>Pleocyemata</taxon>
        <taxon>Brachyura</taxon>
        <taxon>Eubrachyura</taxon>
        <taxon>Portunoidea</taxon>
        <taxon>Portunidae</taxon>
        <taxon>Portuninae</taxon>
        <taxon>Portunus</taxon>
    </lineage>
</organism>
<sequence length="173" mass="18252">MFNGRRRKEGRRGGQGVEGVATRRGRKGKGHIGMWGVGCRVGVMKVGGHDHGVAWEGAAWRGAAAPGNSLREGRPIHPHAILPPSRRVSATYGREAHQRRHSVRAGRGSVPGRQEAPRGGLYGGVGQQDCVSRAPRDAAGDDSRGFLDAASPYAPLQADALLRGRRASGGEKG</sequence>
<comment type="caution">
    <text evidence="2">The sequence shown here is derived from an EMBL/GenBank/DDBJ whole genome shotgun (WGS) entry which is preliminary data.</text>
</comment>